<dbReference type="InterPro" id="IPR013800">
    <property type="entry name" value="STAT_TF_alpha"/>
</dbReference>
<reference evidence="2" key="2">
    <citation type="submission" date="2014-03" db="EMBL/GenBank/DDBJ databases">
        <authorList>
            <person name="Genoscope - CEA"/>
        </authorList>
    </citation>
    <scope>NUCLEOTIDE SEQUENCE</scope>
</reference>
<evidence type="ECO:0000313" key="2">
    <source>
        <dbReference type="EMBL" id="CDQ89868.1"/>
    </source>
</evidence>
<evidence type="ECO:0000259" key="1">
    <source>
        <dbReference type="Pfam" id="PF01017"/>
    </source>
</evidence>
<dbReference type="Proteomes" id="UP000193380">
    <property type="component" value="Unassembled WGS sequence"/>
</dbReference>
<dbReference type="Pfam" id="PF01017">
    <property type="entry name" value="STAT_alpha"/>
    <property type="match status" value="1"/>
</dbReference>
<dbReference type="STRING" id="8022.A0A060YD54"/>
<name>A0A060YD54_ONCMY</name>
<proteinExistence type="predicted"/>
<accession>A0A060YD54</accession>
<dbReference type="AlphaFoldDB" id="A0A060YD54"/>
<organism evidence="2 3">
    <name type="scientific">Oncorhynchus mykiss</name>
    <name type="common">Rainbow trout</name>
    <name type="synonym">Salmo gairdneri</name>
    <dbReference type="NCBI Taxonomy" id="8022"/>
    <lineage>
        <taxon>Eukaryota</taxon>
        <taxon>Metazoa</taxon>
        <taxon>Chordata</taxon>
        <taxon>Craniata</taxon>
        <taxon>Vertebrata</taxon>
        <taxon>Euteleostomi</taxon>
        <taxon>Actinopterygii</taxon>
        <taxon>Neopterygii</taxon>
        <taxon>Teleostei</taxon>
        <taxon>Protacanthopterygii</taxon>
        <taxon>Salmoniformes</taxon>
        <taxon>Salmonidae</taxon>
        <taxon>Salmoninae</taxon>
        <taxon>Oncorhynchus</taxon>
    </lineage>
</organism>
<dbReference type="GO" id="GO:0006355">
    <property type="term" value="P:regulation of DNA-templated transcription"/>
    <property type="evidence" value="ECO:0007669"/>
    <property type="project" value="InterPro"/>
</dbReference>
<dbReference type="InterPro" id="IPR015988">
    <property type="entry name" value="STAT_TF_CC"/>
</dbReference>
<dbReference type="PaxDb" id="8022-A0A060YD54"/>
<feature type="domain" description="STAT transcription factor all-alpha" evidence="1">
    <location>
        <begin position="57"/>
        <end position="138"/>
    </location>
</feature>
<dbReference type="Gene3D" id="1.20.1050.20">
    <property type="entry name" value="STAT transcription factor, all-alpha domain"/>
    <property type="match status" value="1"/>
</dbReference>
<gene>
    <name evidence="2" type="ORF">GSONMT00003096001</name>
</gene>
<protein>
    <recommendedName>
        <fullName evidence="1">STAT transcription factor all-alpha domain-containing protein</fullName>
    </recommendedName>
</protein>
<dbReference type="GO" id="GO:0007165">
    <property type="term" value="P:signal transduction"/>
    <property type="evidence" value="ECO:0007669"/>
    <property type="project" value="InterPro"/>
</dbReference>
<dbReference type="SUPFAM" id="SSF47655">
    <property type="entry name" value="STAT"/>
    <property type="match status" value="1"/>
</dbReference>
<sequence>MSSCNCTSNIFLQIISKPALFTGPALSPLSPLSDWQSSSPVGGMMDSMSQKYQQINQVFEELRLLTQDTENDLRKLQHNQEYFIIQYQESLRIQAQLTSLATLPPADRQLREPTLLSKRATVEAWLTREANTLQKYRLVHYFLYCIHTHMY</sequence>
<dbReference type="EMBL" id="FR909911">
    <property type="protein sequence ID" value="CDQ89868.1"/>
    <property type="molecule type" value="Genomic_DNA"/>
</dbReference>
<evidence type="ECO:0000313" key="3">
    <source>
        <dbReference type="Proteomes" id="UP000193380"/>
    </source>
</evidence>
<reference evidence="2" key="1">
    <citation type="journal article" date="2014" name="Nat. Commun.">
        <title>The rainbow trout genome provides novel insights into evolution after whole-genome duplication in vertebrates.</title>
        <authorList>
            <person name="Berthelot C."/>
            <person name="Brunet F."/>
            <person name="Chalopin D."/>
            <person name="Juanchich A."/>
            <person name="Bernard M."/>
            <person name="Noel B."/>
            <person name="Bento P."/>
            <person name="Da Silva C."/>
            <person name="Labadie K."/>
            <person name="Alberti A."/>
            <person name="Aury J.M."/>
            <person name="Louis A."/>
            <person name="Dehais P."/>
            <person name="Bardou P."/>
            <person name="Montfort J."/>
            <person name="Klopp C."/>
            <person name="Cabau C."/>
            <person name="Gaspin C."/>
            <person name="Thorgaard G.H."/>
            <person name="Boussaha M."/>
            <person name="Quillet E."/>
            <person name="Guyomard R."/>
            <person name="Galiana D."/>
            <person name="Bobe J."/>
            <person name="Volff J.N."/>
            <person name="Genet C."/>
            <person name="Wincker P."/>
            <person name="Jaillon O."/>
            <person name="Roest Crollius H."/>
            <person name="Guiguen Y."/>
        </authorList>
    </citation>
    <scope>NUCLEOTIDE SEQUENCE [LARGE SCALE GENOMIC DNA]</scope>
</reference>